<proteinExistence type="predicted"/>
<accession>A0ABQ9WJ01</accession>
<reference evidence="1 2" key="1">
    <citation type="submission" date="2023-05" db="EMBL/GenBank/DDBJ databases">
        <title>B98-5 Cell Line De Novo Hybrid Assembly: An Optical Mapping Approach.</title>
        <authorList>
            <person name="Kananen K."/>
            <person name="Auerbach J.A."/>
            <person name="Kautto E."/>
            <person name="Blachly J.S."/>
        </authorList>
    </citation>
    <scope>NUCLEOTIDE SEQUENCE [LARGE SCALE GENOMIC DNA]</scope>
    <source>
        <strain evidence="1">B95-8</strain>
        <tissue evidence="1">Cell line</tissue>
    </source>
</reference>
<comment type="caution">
    <text evidence="1">The sequence shown here is derived from an EMBL/GenBank/DDBJ whole genome shotgun (WGS) entry which is preliminary data.</text>
</comment>
<keyword evidence="2" id="KW-1185">Reference proteome</keyword>
<dbReference type="EMBL" id="JASSZA010000001">
    <property type="protein sequence ID" value="KAK2121296.1"/>
    <property type="molecule type" value="Genomic_DNA"/>
</dbReference>
<dbReference type="Proteomes" id="UP001266305">
    <property type="component" value="Unassembled WGS sequence"/>
</dbReference>
<name>A0ABQ9WJ01_SAGOE</name>
<evidence type="ECO:0000313" key="1">
    <source>
        <dbReference type="EMBL" id="KAK2121296.1"/>
    </source>
</evidence>
<gene>
    <name evidence="1" type="ORF">P7K49_002682</name>
</gene>
<organism evidence="1 2">
    <name type="scientific">Saguinus oedipus</name>
    <name type="common">Cotton-top tamarin</name>
    <name type="synonym">Oedipomidas oedipus</name>
    <dbReference type="NCBI Taxonomy" id="9490"/>
    <lineage>
        <taxon>Eukaryota</taxon>
        <taxon>Metazoa</taxon>
        <taxon>Chordata</taxon>
        <taxon>Craniata</taxon>
        <taxon>Vertebrata</taxon>
        <taxon>Euteleostomi</taxon>
        <taxon>Mammalia</taxon>
        <taxon>Eutheria</taxon>
        <taxon>Euarchontoglires</taxon>
        <taxon>Primates</taxon>
        <taxon>Haplorrhini</taxon>
        <taxon>Platyrrhini</taxon>
        <taxon>Cebidae</taxon>
        <taxon>Callitrichinae</taxon>
        <taxon>Saguinus</taxon>
    </lineage>
</organism>
<evidence type="ECO:0000313" key="2">
    <source>
        <dbReference type="Proteomes" id="UP001266305"/>
    </source>
</evidence>
<protein>
    <submittedName>
        <fullName evidence="1">Uncharacterized protein</fullName>
    </submittedName>
</protein>
<sequence length="158" mass="18334">MSQESLYEGTKFAKRQISEQWRNSSEEKELGCWHSTSATEKQLSHYHQLLSISLALVSVFLLLGREPCPLFKDVFKRLTHLHRLHVDHIANNTDTIPVFRKRTVRCYKMESQFNPDVSIKRSLREMHLLPSLAQGEKTNTPERFKADHALWSTGISSL</sequence>